<keyword evidence="1" id="KW-0812">Transmembrane</keyword>
<dbReference type="EMBL" id="JXJN01014941">
    <property type="status" value="NOT_ANNOTATED_CDS"/>
    <property type="molecule type" value="Genomic_DNA"/>
</dbReference>
<protein>
    <submittedName>
        <fullName evidence="2">Uncharacterized protein</fullName>
    </submittedName>
</protein>
<dbReference type="Proteomes" id="UP000092460">
    <property type="component" value="Unassembled WGS sequence"/>
</dbReference>
<proteinExistence type="predicted"/>
<keyword evidence="3" id="KW-1185">Reference proteome</keyword>
<dbReference type="VEuPathDB" id="VectorBase:GPPI031188"/>
<feature type="transmembrane region" description="Helical" evidence="1">
    <location>
        <begin position="18"/>
        <end position="39"/>
    </location>
</feature>
<dbReference type="AlphaFoldDB" id="A0A1B0BIF4"/>
<keyword evidence="1" id="KW-0472">Membrane</keyword>
<evidence type="ECO:0000313" key="2">
    <source>
        <dbReference type="EnsemblMetazoa" id="GPPI031188-PA"/>
    </source>
</evidence>
<keyword evidence="1" id="KW-1133">Transmembrane helix</keyword>
<reference evidence="3" key="1">
    <citation type="submission" date="2015-01" db="EMBL/GenBank/DDBJ databases">
        <authorList>
            <person name="Aksoy S."/>
            <person name="Warren W."/>
            <person name="Wilson R.K."/>
        </authorList>
    </citation>
    <scope>NUCLEOTIDE SEQUENCE [LARGE SCALE GENOMIC DNA]</scope>
    <source>
        <strain evidence="3">IAEA</strain>
    </source>
</reference>
<dbReference type="EnsemblMetazoa" id="GPPI031188-RA">
    <property type="protein sequence ID" value="GPPI031188-PA"/>
    <property type="gene ID" value="GPPI031188"/>
</dbReference>
<sequence length="130" mass="14116">MLYSLICALVGNSVTDDAAALLIEIVQIAAVAVVFVNGNSFLCPSPEVNRLLIVIILVVTHLALKIQLFTYFPCHENIGITLIILKEVCNFNGKGYAYCTGALSGKMITCPMIPLKKPTSPARWIQILPI</sequence>
<reference evidence="2" key="2">
    <citation type="submission" date="2020-05" db="UniProtKB">
        <authorList>
            <consortium name="EnsemblMetazoa"/>
        </authorList>
    </citation>
    <scope>IDENTIFICATION</scope>
    <source>
        <strain evidence="2">IAEA</strain>
    </source>
</reference>
<feature type="transmembrane region" description="Helical" evidence="1">
    <location>
        <begin position="51"/>
        <end position="72"/>
    </location>
</feature>
<name>A0A1B0BIF4_9MUSC</name>
<organism evidence="2 3">
    <name type="scientific">Glossina palpalis gambiensis</name>
    <dbReference type="NCBI Taxonomy" id="67801"/>
    <lineage>
        <taxon>Eukaryota</taxon>
        <taxon>Metazoa</taxon>
        <taxon>Ecdysozoa</taxon>
        <taxon>Arthropoda</taxon>
        <taxon>Hexapoda</taxon>
        <taxon>Insecta</taxon>
        <taxon>Pterygota</taxon>
        <taxon>Neoptera</taxon>
        <taxon>Endopterygota</taxon>
        <taxon>Diptera</taxon>
        <taxon>Brachycera</taxon>
        <taxon>Muscomorpha</taxon>
        <taxon>Hippoboscoidea</taxon>
        <taxon>Glossinidae</taxon>
        <taxon>Glossina</taxon>
    </lineage>
</organism>
<evidence type="ECO:0000256" key="1">
    <source>
        <dbReference type="SAM" id="Phobius"/>
    </source>
</evidence>
<accession>A0A1B0BIF4</accession>
<evidence type="ECO:0000313" key="3">
    <source>
        <dbReference type="Proteomes" id="UP000092460"/>
    </source>
</evidence>